<dbReference type="AlphaFoldDB" id="A0A9J7BRD8"/>
<keyword evidence="3" id="KW-0540">Nuclease</keyword>
<keyword evidence="3" id="KW-0255">Endonuclease</keyword>
<feature type="compositionally biased region" description="Basic and acidic residues" evidence="1">
    <location>
        <begin position="25"/>
        <end position="48"/>
    </location>
</feature>
<dbReference type="InterPro" id="IPR052906">
    <property type="entry name" value="Type_IV_Methyl-Rstrct_Enzyme"/>
</dbReference>
<protein>
    <submittedName>
        <fullName evidence="3">Restriction endonuclease</fullName>
        <ecNumber evidence="3">3.1.21.-</ecNumber>
    </submittedName>
</protein>
<sequence length="261" mass="29544">MQAVNREAEEAERKKRATQTAFDQRMAEEASRQERQRREAERQEEERKRKLRTLEGLQQLSGTEFEELIASLFRKDGYTVRCCGGSGDEGIDLILQIASDKDVVQCKRWKNDIGSPVVREFYGSMMHANARHGFMITTAAFSQSARSFAKGKPITLISGSDILRWIERDYSARRSAESSERYRGHQSDSASATGTAGSFDPYRILGIRRGASREEIRAAYRREMSNYHPDKVAHLGKELQDLAKVKAQAINRAYSELAGQG</sequence>
<dbReference type="Gene3D" id="3.40.1350.10">
    <property type="match status" value="1"/>
</dbReference>
<evidence type="ECO:0000259" key="2">
    <source>
        <dbReference type="PROSITE" id="PS50076"/>
    </source>
</evidence>
<keyword evidence="4" id="KW-1185">Reference proteome</keyword>
<dbReference type="SUPFAM" id="SSF46565">
    <property type="entry name" value="Chaperone J-domain"/>
    <property type="match status" value="1"/>
</dbReference>
<dbReference type="Proteomes" id="UP001059380">
    <property type="component" value="Chromosome"/>
</dbReference>
<proteinExistence type="predicted"/>
<dbReference type="Pfam" id="PF00226">
    <property type="entry name" value="DnaJ"/>
    <property type="match status" value="1"/>
</dbReference>
<keyword evidence="3" id="KW-0378">Hydrolase</keyword>
<dbReference type="GO" id="GO:0009307">
    <property type="term" value="P:DNA restriction-modification system"/>
    <property type="evidence" value="ECO:0007669"/>
    <property type="project" value="InterPro"/>
</dbReference>
<dbReference type="PROSITE" id="PS50076">
    <property type="entry name" value="DNAJ_2"/>
    <property type="match status" value="1"/>
</dbReference>
<dbReference type="RefSeq" id="WP_260794657.1">
    <property type="nucleotide sequence ID" value="NZ_CP093313.1"/>
</dbReference>
<dbReference type="GO" id="GO:0003677">
    <property type="term" value="F:DNA binding"/>
    <property type="evidence" value="ECO:0007669"/>
    <property type="project" value="InterPro"/>
</dbReference>
<dbReference type="CDD" id="cd06257">
    <property type="entry name" value="DnaJ"/>
    <property type="match status" value="1"/>
</dbReference>
<dbReference type="InterPro" id="IPR011856">
    <property type="entry name" value="tRNA_endonuc-like_dom_sf"/>
</dbReference>
<evidence type="ECO:0000256" key="1">
    <source>
        <dbReference type="SAM" id="MobiDB-lite"/>
    </source>
</evidence>
<dbReference type="PRINTS" id="PR00625">
    <property type="entry name" value="JDOMAIN"/>
</dbReference>
<organism evidence="3 4">
    <name type="scientific">Occallatibacter riparius</name>
    <dbReference type="NCBI Taxonomy" id="1002689"/>
    <lineage>
        <taxon>Bacteria</taxon>
        <taxon>Pseudomonadati</taxon>
        <taxon>Acidobacteriota</taxon>
        <taxon>Terriglobia</taxon>
        <taxon>Terriglobales</taxon>
        <taxon>Acidobacteriaceae</taxon>
        <taxon>Occallatibacter</taxon>
    </lineage>
</organism>
<dbReference type="Gene3D" id="1.10.287.110">
    <property type="entry name" value="DnaJ domain"/>
    <property type="match status" value="1"/>
</dbReference>
<dbReference type="PANTHER" id="PTHR30015:SF7">
    <property type="entry name" value="TYPE IV METHYL-DIRECTED RESTRICTION ENZYME ECOKMRR"/>
    <property type="match status" value="1"/>
</dbReference>
<feature type="region of interest" description="Disordered" evidence="1">
    <location>
        <begin position="1"/>
        <end position="49"/>
    </location>
</feature>
<dbReference type="InterPro" id="IPR036869">
    <property type="entry name" value="J_dom_sf"/>
</dbReference>
<evidence type="ECO:0000313" key="3">
    <source>
        <dbReference type="EMBL" id="UWZ85143.1"/>
    </source>
</evidence>
<dbReference type="PANTHER" id="PTHR30015">
    <property type="entry name" value="MRR RESTRICTION SYSTEM PROTEIN"/>
    <property type="match status" value="1"/>
</dbReference>
<accession>A0A9J7BRD8</accession>
<feature type="domain" description="J" evidence="2">
    <location>
        <begin position="200"/>
        <end position="261"/>
    </location>
</feature>
<dbReference type="EMBL" id="CP093313">
    <property type="protein sequence ID" value="UWZ85143.1"/>
    <property type="molecule type" value="Genomic_DNA"/>
</dbReference>
<evidence type="ECO:0000313" key="4">
    <source>
        <dbReference type="Proteomes" id="UP001059380"/>
    </source>
</evidence>
<dbReference type="InterPro" id="IPR011335">
    <property type="entry name" value="Restrct_endonuc-II-like"/>
</dbReference>
<dbReference type="GO" id="GO:0015666">
    <property type="term" value="F:restriction endodeoxyribonuclease activity"/>
    <property type="evidence" value="ECO:0007669"/>
    <property type="project" value="TreeGrafter"/>
</dbReference>
<dbReference type="InterPro" id="IPR001623">
    <property type="entry name" value="DnaJ_domain"/>
</dbReference>
<feature type="compositionally biased region" description="Basic and acidic residues" evidence="1">
    <location>
        <begin position="1"/>
        <end position="13"/>
    </location>
</feature>
<dbReference type="SMART" id="SM00271">
    <property type="entry name" value="DnaJ"/>
    <property type="match status" value="1"/>
</dbReference>
<dbReference type="InterPro" id="IPR007560">
    <property type="entry name" value="Restrct_endonuc_IV_Mrr"/>
</dbReference>
<reference evidence="3" key="1">
    <citation type="submission" date="2021-04" db="EMBL/GenBank/DDBJ databases">
        <title>Phylogenetic analysis of Acidobacteriaceae.</title>
        <authorList>
            <person name="Qiu L."/>
            <person name="Zhang Q."/>
        </authorList>
    </citation>
    <scope>NUCLEOTIDE SEQUENCE</scope>
    <source>
        <strain evidence="3">DSM 25168</strain>
    </source>
</reference>
<feature type="compositionally biased region" description="Basic and acidic residues" evidence="1">
    <location>
        <begin position="176"/>
        <end position="186"/>
    </location>
</feature>
<dbReference type="SUPFAM" id="SSF52980">
    <property type="entry name" value="Restriction endonuclease-like"/>
    <property type="match status" value="1"/>
</dbReference>
<dbReference type="KEGG" id="orp:MOP44_04170"/>
<dbReference type="Pfam" id="PF04471">
    <property type="entry name" value="Mrr_cat"/>
    <property type="match status" value="1"/>
</dbReference>
<name>A0A9J7BRD8_9BACT</name>
<gene>
    <name evidence="3" type="ORF">MOP44_04170</name>
</gene>
<feature type="region of interest" description="Disordered" evidence="1">
    <location>
        <begin position="176"/>
        <end position="195"/>
    </location>
</feature>
<dbReference type="EC" id="3.1.21.-" evidence="3"/>